<dbReference type="Gene3D" id="1.10.1660.10">
    <property type="match status" value="1"/>
</dbReference>
<evidence type="ECO:0000313" key="4">
    <source>
        <dbReference type="EMBL" id="SPT53999.1"/>
    </source>
</evidence>
<dbReference type="PANTHER" id="PTHR30204">
    <property type="entry name" value="REDOX-CYCLING DRUG-SENSING TRANSCRIPTIONAL ACTIVATOR SOXR"/>
    <property type="match status" value="1"/>
</dbReference>
<feature type="domain" description="HTH merR-type" evidence="3">
    <location>
        <begin position="56"/>
        <end position="108"/>
    </location>
</feature>
<dbReference type="InterPro" id="IPR000551">
    <property type="entry name" value="MerR-type_HTH_dom"/>
</dbReference>
<name>A0ABY1VPE6_9ACTO</name>
<proteinExistence type="predicted"/>
<gene>
    <name evidence="4" type="ORF">NCTC11535_01695</name>
</gene>
<protein>
    <submittedName>
        <fullName evidence="4">Hg(II)-responsive transcriptional regulator</fullName>
    </submittedName>
</protein>
<dbReference type="Proteomes" id="UP000250006">
    <property type="component" value="Unassembled WGS sequence"/>
</dbReference>
<dbReference type="InterPro" id="IPR047057">
    <property type="entry name" value="MerR_fam"/>
</dbReference>
<evidence type="ECO:0000259" key="3">
    <source>
        <dbReference type="PROSITE" id="PS50937"/>
    </source>
</evidence>
<accession>A0ABY1VPE6</accession>
<feature type="region of interest" description="Disordered" evidence="2">
    <location>
        <begin position="1"/>
        <end position="30"/>
    </location>
</feature>
<dbReference type="PANTHER" id="PTHR30204:SF89">
    <property type="entry name" value="HTH MERR-TYPE DOMAIN-CONTAINING PROTEIN"/>
    <property type="match status" value="1"/>
</dbReference>
<dbReference type="SUPFAM" id="SSF46955">
    <property type="entry name" value="Putative DNA-binding domain"/>
    <property type="match status" value="1"/>
</dbReference>
<dbReference type="Pfam" id="PF13411">
    <property type="entry name" value="MerR_1"/>
    <property type="match status" value="1"/>
</dbReference>
<dbReference type="InterPro" id="IPR009061">
    <property type="entry name" value="DNA-bd_dom_put_sf"/>
</dbReference>
<reference evidence="4 5" key="1">
    <citation type="submission" date="2018-06" db="EMBL/GenBank/DDBJ databases">
        <authorList>
            <consortium name="Pathogen Informatics"/>
            <person name="Doyle S."/>
        </authorList>
    </citation>
    <scope>NUCLEOTIDE SEQUENCE [LARGE SCALE GENOMIC DNA]</scope>
    <source>
        <strain evidence="4 5">NCTC11535</strain>
    </source>
</reference>
<dbReference type="PROSITE" id="PS50937">
    <property type="entry name" value="HTH_MERR_2"/>
    <property type="match status" value="1"/>
</dbReference>
<dbReference type="CDD" id="cd00592">
    <property type="entry name" value="HTH_MerR-like"/>
    <property type="match status" value="1"/>
</dbReference>
<keyword evidence="5" id="KW-1185">Reference proteome</keyword>
<comment type="caution">
    <text evidence="4">The sequence shown here is derived from an EMBL/GenBank/DDBJ whole genome shotgun (WGS) entry which is preliminary data.</text>
</comment>
<evidence type="ECO:0000256" key="2">
    <source>
        <dbReference type="SAM" id="MobiDB-lite"/>
    </source>
</evidence>
<organism evidence="4 5">
    <name type="scientific">Actinomyces bovis</name>
    <dbReference type="NCBI Taxonomy" id="1658"/>
    <lineage>
        <taxon>Bacteria</taxon>
        <taxon>Bacillati</taxon>
        <taxon>Actinomycetota</taxon>
        <taxon>Actinomycetes</taxon>
        <taxon>Actinomycetales</taxon>
        <taxon>Actinomycetaceae</taxon>
        <taxon>Actinomyces</taxon>
    </lineage>
</organism>
<dbReference type="SMART" id="SM00422">
    <property type="entry name" value="HTH_MERR"/>
    <property type="match status" value="1"/>
</dbReference>
<dbReference type="EMBL" id="UAPQ01000009">
    <property type="protein sequence ID" value="SPT53999.1"/>
    <property type="molecule type" value="Genomic_DNA"/>
</dbReference>
<feature type="compositionally biased region" description="Basic and acidic residues" evidence="2">
    <location>
        <begin position="1"/>
        <end position="11"/>
    </location>
</feature>
<keyword evidence="1" id="KW-0238">DNA-binding</keyword>
<evidence type="ECO:0000313" key="5">
    <source>
        <dbReference type="Proteomes" id="UP000250006"/>
    </source>
</evidence>
<sequence>MTSAAARERQPRVAVTVSTADSETWPHGLSHEPEMKIGQVVDELKREFPALSISKVRYLETEGLINPHRVGNGYRRYSRADVERLRYALRAQRDEYLPLSVIRERLEEMDTSSRGAAMPKVVARHGQVVADGPLDLTDLVERCGASIAQVEQMIEIGLVSPNARGLFGPESVRVVAAAMAAVRGGIPLRNLRGVRMAAEREADMIDQAVTPTRARSDSAAVDRAAALAGVVAELHSALLRRSVGSLG</sequence>
<evidence type="ECO:0000256" key="1">
    <source>
        <dbReference type="ARBA" id="ARBA00023125"/>
    </source>
</evidence>